<keyword evidence="1" id="KW-0175">Coiled coil</keyword>
<reference evidence="3 4" key="1">
    <citation type="journal article" date="2012" name="Science">
        <title>The Paleozoic origin of enzymatic lignin decomposition reconstructed from 31 fungal genomes.</title>
        <authorList>
            <person name="Floudas D."/>
            <person name="Binder M."/>
            <person name="Riley R."/>
            <person name="Barry K."/>
            <person name="Blanchette R.A."/>
            <person name="Henrissat B."/>
            <person name="Martinez A.T."/>
            <person name="Otillar R."/>
            <person name="Spatafora J.W."/>
            <person name="Yadav J.S."/>
            <person name="Aerts A."/>
            <person name="Benoit I."/>
            <person name="Boyd A."/>
            <person name="Carlson A."/>
            <person name="Copeland A."/>
            <person name="Coutinho P.M."/>
            <person name="de Vries R.P."/>
            <person name="Ferreira P."/>
            <person name="Findley K."/>
            <person name="Foster B."/>
            <person name="Gaskell J."/>
            <person name="Glotzer D."/>
            <person name="Gorecki P."/>
            <person name="Heitman J."/>
            <person name="Hesse C."/>
            <person name="Hori C."/>
            <person name="Igarashi K."/>
            <person name="Jurgens J.A."/>
            <person name="Kallen N."/>
            <person name="Kersten P."/>
            <person name="Kohler A."/>
            <person name="Kuees U."/>
            <person name="Kumar T.K.A."/>
            <person name="Kuo A."/>
            <person name="LaButti K."/>
            <person name="Larrondo L.F."/>
            <person name="Lindquist E."/>
            <person name="Ling A."/>
            <person name="Lombard V."/>
            <person name="Lucas S."/>
            <person name="Lundell T."/>
            <person name="Martin R."/>
            <person name="McLaughlin D.J."/>
            <person name="Morgenstern I."/>
            <person name="Morin E."/>
            <person name="Murat C."/>
            <person name="Nagy L.G."/>
            <person name="Nolan M."/>
            <person name="Ohm R.A."/>
            <person name="Patyshakuliyeva A."/>
            <person name="Rokas A."/>
            <person name="Ruiz-Duenas F.J."/>
            <person name="Sabat G."/>
            <person name="Salamov A."/>
            <person name="Samejima M."/>
            <person name="Schmutz J."/>
            <person name="Slot J.C."/>
            <person name="St John F."/>
            <person name="Stenlid J."/>
            <person name="Sun H."/>
            <person name="Sun S."/>
            <person name="Syed K."/>
            <person name="Tsang A."/>
            <person name="Wiebenga A."/>
            <person name="Young D."/>
            <person name="Pisabarro A."/>
            <person name="Eastwood D.C."/>
            <person name="Martin F."/>
            <person name="Cullen D."/>
            <person name="Grigoriev I.V."/>
            <person name="Hibbett D.S."/>
        </authorList>
    </citation>
    <scope>NUCLEOTIDE SEQUENCE [LARGE SCALE GENOMIC DNA]</scope>
    <source>
        <strain evidence="3 4">DJM-731 SS1</strain>
    </source>
</reference>
<accession>M5G6Y7</accession>
<dbReference type="GeneID" id="63682598"/>
<evidence type="ECO:0000313" key="4">
    <source>
        <dbReference type="Proteomes" id="UP000030653"/>
    </source>
</evidence>
<evidence type="ECO:0000256" key="2">
    <source>
        <dbReference type="SAM" id="MobiDB-lite"/>
    </source>
</evidence>
<evidence type="ECO:0000256" key="1">
    <source>
        <dbReference type="SAM" id="Coils"/>
    </source>
</evidence>
<keyword evidence="4" id="KW-1185">Reference proteome</keyword>
<dbReference type="RefSeq" id="XP_040626420.1">
    <property type="nucleotide sequence ID" value="XM_040767536.1"/>
</dbReference>
<name>M5G6Y7_DACPD</name>
<feature type="coiled-coil region" evidence="1">
    <location>
        <begin position="318"/>
        <end position="380"/>
    </location>
</feature>
<evidence type="ECO:0000313" key="3">
    <source>
        <dbReference type="EMBL" id="EJT99522.1"/>
    </source>
</evidence>
<protein>
    <submittedName>
        <fullName evidence="3">Uncharacterized protein</fullName>
    </submittedName>
</protein>
<proteinExistence type="predicted"/>
<dbReference type="AlphaFoldDB" id="M5G6Y7"/>
<dbReference type="STRING" id="1858805.M5G6Y7"/>
<organism evidence="3 4">
    <name type="scientific">Dacryopinax primogenitus (strain DJM 731)</name>
    <name type="common">Brown rot fungus</name>
    <dbReference type="NCBI Taxonomy" id="1858805"/>
    <lineage>
        <taxon>Eukaryota</taxon>
        <taxon>Fungi</taxon>
        <taxon>Dikarya</taxon>
        <taxon>Basidiomycota</taxon>
        <taxon>Agaricomycotina</taxon>
        <taxon>Dacrymycetes</taxon>
        <taxon>Dacrymycetales</taxon>
        <taxon>Dacrymycetaceae</taxon>
        <taxon>Dacryopinax</taxon>
    </lineage>
</organism>
<feature type="region of interest" description="Disordered" evidence="2">
    <location>
        <begin position="497"/>
        <end position="547"/>
    </location>
</feature>
<gene>
    <name evidence="3" type="ORF">DACRYDRAFT_101211</name>
</gene>
<dbReference type="EMBL" id="JH795869">
    <property type="protein sequence ID" value="EJT99522.1"/>
    <property type="molecule type" value="Genomic_DNA"/>
</dbReference>
<feature type="compositionally biased region" description="Polar residues" evidence="2">
    <location>
        <begin position="503"/>
        <end position="518"/>
    </location>
</feature>
<dbReference type="HOGENOM" id="CLU_477357_0_0_1"/>
<feature type="compositionally biased region" description="Polar residues" evidence="2">
    <location>
        <begin position="527"/>
        <end position="540"/>
    </location>
</feature>
<sequence>MALKRSEYSNQRLDKDGIYHVDVRQPGDSTISFHVPLDDILGISERRAVSGQKGFFSSKLTDDVHLDAKDLWKLRYKACSVEGKNDWMISAYDLFKIVNFENGKVLSIGGYQSSTVTNTESTTNSEMASDSYSAERHKIEERLHRTEGRIADLSRTVSSDLLNIAKVYGDYDSFVVEIKKRDTQMALILQDQADIYRGLSLAYQRLSRADIEHTTVTTEQTRTASQSASITESKTTIEKERTTLQIETDRLRKELLVVRSQNDEREAASGTIRAELEEARTTIIANSVIIKQFESWKALYMGQVQTMKKELFETTEVMTRLEETYQETLRALRKAKIEKEELQSTLILTKSSQTEVDARINILEQALQDARAELWRVSQAYTEKMDGFDGMSTTKAELERRISELTLSFAHERNVTRSLSERLLQIQGSMSASLDWIYDMRHDLTDESSYIHSGHFHSGGGLGSVLERQFRPRLPSYGSAVKTGLKISESKTYNANGIERENSSNGTTTAILSTTADGTGSVGGNSNGDTGPTTTTQSFSGRPPSREDIKLVSPIFESDLGTAVPTATGAV</sequence>
<dbReference type="Proteomes" id="UP000030653">
    <property type="component" value="Unassembled WGS sequence"/>
</dbReference>